<evidence type="ECO:0000256" key="6">
    <source>
        <dbReference type="RuleBase" id="RU000507"/>
    </source>
</evidence>
<dbReference type="InterPro" id="IPR045078">
    <property type="entry name" value="TST/MPST-like"/>
</dbReference>
<dbReference type="InterPro" id="IPR001307">
    <property type="entry name" value="Thiosulphate_STrfase_CS"/>
</dbReference>
<dbReference type="CDD" id="cd01448">
    <property type="entry name" value="TST_Repeat_1"/>
    <property type="match status" value="1"/>
</dbReference>
<dbReference type="SUPFAM" id="SSF52821">
    <property type="entry name" value="Rhodanese/Cell cycle control phosphatase"/>
    <property type="match status" value="2"/>
</dbReference>
<evidence type="ECO:0000256" key="5">
    <source>
        <dbReference type="ARBA" id="ARBA00051793"/>
    </source>
</evidence>
<keyword evidence="2" id="KW-0963">Cytoplasm</keyword>
<dbReference type="Gene3D" id="3.40.250.10">
    <property type="entry name" value="Rhodanese-like domain"/>
    <property type="match status" value="2"/>
</dbReference>
<accession>A0A2P7QT02</accession>
<keyword evidence="3 6" id="KW-0808">Transferase</keyword>
<dbReference type="FunFam" id="3.40.250.10:FF:000001">
    <property type="entry name" value="Sulfurtransferase"/>
    <property type="match status" value="1"/>
</dbReference>
<dbReference type="InterPro" id="IPR001763">
    <property type="entry name" value="Rhodanese-like_dom"/>
</dbReference>
<name>A0A2P7QT02_9GAMM</name>
<keyword evidence="8" id="KW-0670">Pyruvate</keyword>
<proteinExistence type="predicted"/>
<dbReference type="AlphaFoldDB" id="A0A2P7QT02"/>
<evidence type="ECO:0000256" key="1">
    <source>
        <dbReference type="ARBA" id="ARBA00004496"/>
    </source>
</evidence>
<keyword evidence="9" id="KW-1185">Reference proteome</keyword>
<keyword evidence="4" id="KW-0677">Repeat</keyword>
<comment type="catalytic activity">
    <reaction evidence="5">
        <text>2-oxo-3-sulfanylpropanoate + [thioredoxin]-dithiol = [thioredoxin]-disulfide + hydrogen sulfide + pyruvate + H(+)</text>
        <dbReference type="Rhea" id="RHEA:21740"/>
        <dbReference type="Rhea" id="RHEA-COMP:10698"/>
        <dbReference type="Rhea" id="RHEA-COMP:10700"/>
        <dbReference type="ChEBI" id="CHEBI:15361"/>
        <dbReference type="ChEBI" id="CHEBI:15378"/>
        <dbReference type="ChEBI" id="CHEBI:29919"/>
        <dbReference type="ChEBI" id="CHEBI:29950"/>
        <dbReference type="ChEBI" id="CHEBI:50058"/>
        <dbReference type="ChEBI" id="CHEBI:57678"/>
        <dbReference type="EC" id="2.8.1.2"/>
    </reaction>
    <physiologicalReaction direction="left-to-right" evidence="5">
        <dbReference type="Rhea" id="RHEA:21741"/>
    </physiologicalReaction>
</comment>
<evidence type="ECO:0000313" key="9">
    <source>
        <dbReference type="Proteomes" id="UP000242181"/>
    </source>
</evidence>
<dbReference type="PANTHER" id="PTHR11364">
    <property type="entry name" value="THIOSULFATE SULFERTANSFERASE"/>
    <property type="match status" value="1"/>
</dbReference>
<dbReference type="NCBIfam" id="NF008557">
    <property type="entry name" value="PRK11493.1"/>
    <property type="match status" value="1"/>
</dbReference>
<reference evidence="8 9" key="1">
    <citation type="submission" date="2018-03" db="EMBL/GenBank/DDBJ databases">
        <title>The draft genome of Zobellella taiwanensis JCM 13381.</title>
        <authorList>
            <person name="Liu L."/>
            <person name="Li L."/>
            <person name="Wang T."/>
            <person name="Zhang X."/>
            <person name="Liang L."/>
        </authorList>
    </citation>
    <scope>NUCLEOTIDE SEQUENCE [LARGE SCALE GENOMIC DNA]</scope>
    <source>
        <strain evidence="8 9">JCM 13381</strain>
    </source>
</reference>
<gene>
    <name evidence="8" type="ORF">C7I36_10925</name>
</gene>
<dbReference type="PROSITE" id="PS00683">
    <property type="entry name" value="RHODANESE_2"/>
    <property type="match status" value="1"/>
</dbReference>
<dbReference type="GO" id="GO:0005737">
    <property type="term" value="C:cytoplasm"/>
    <property type="evidence" value="ECO:0007669"/>
    <property type="project" value="UniProtKB-SubCell"/>
</dbReference>
<evidence type="ECO:0000259" key="7">
    <source>
        <dbReference type="PROSITE" id="PS50206"/>
    </source>
</evidence>
<dbReference type="Proteomes" id="UP000242181">
    <property type="component" value="Unassembled WGS sequence"/>
</dbReference>
<sequence length="286" mass="31539">MHSLHIPTPLVEPDWLARHLGHPELIILDASWHMPASGRSGKQEWRRQRLPGARFFDFDQDIRDKASSLPHMLPDEAHFAEAVARLGIGNHSRLVIYDSLGIFSAPRAWWMFRAMGHQQVAVLNGGLPGWQRLGLPLEQGEPELPSPTRFQAHRQRHWIADADDVARALSRADCRVLDARSRERFSGEAADPRAGVRPGHMPGALCLPFGELLTADGRLPPPQQLRRQLAPLLSPEHSLICSCGSGVTAAILALAATLAGHEKVAVYDGSWAEWGSTSDRPITLGH</sequence>
<comment type="caution">
    <text evidence="8">The sequence shown here is derived from an EMBL/GenBank/DDBJ whole genome shotgun (WGS) entry which is preliminary data.</text>
</comment>
<dbReference type="SMART" id="SM00450">
    <property type="entry name" value="RHOD"/>
    <property type="match status" value="2"/>
</dbReference>
<feature type="domain" description="Rhodanese" evidence="7">
    <location>
        <begin position="170"/>
        <end position="283"/>
    </location>
</feature>
<dbReference type="GO" id="GO:0016784">
    <property type="term" value="F:3-mercaptopyruvate sulfurtransferase activity"/>
    <property type="evidence" value="ECO:0007669"/>
    <property type="project" value="UniProtKB-EC"/>
</dbReference>
<organism evidence="8 9">
    <name type="scientific">Zobellella taiwanensis</name>
    <dbReference type="NCBI Taxonomy" id="347535"/>
    <lineage>
        <taxon>Bacteria</taxon>
        <taxon>Pseudomonadati</taxon>
        <taxon>Pseudomonadota</taxon>
        <taxon>Gammaproteobacteria</taxon>
        <taxon>Aeromonadales</taxon>
        <taxon>Aeromonadaceae</taxon>
        <taxon>Zobellella</taxon>
    </lineage>
</organism>
<dbReference type="InterPro" id="IPR036873">
    <property type="entry name" value="Rhodanese-like_dom_sf"/>
</dbReference>
<dbReference type="PANTHER" id="PTHR11364:SF27">
    <property type="entry name" value="SULFURTRANSFERASE"/>
    <property type="match status" value="1"/>
</dbReference>
<dbReference type="FunFam" id="3.40.250.10:FF:000015">
    <property type="entry name" value="Sulfurtransferase"/>
    <property type="match status" value="1"/>
</dbReference>
<protein>
    <recommendedName>
        <fullName evidence="6">Sulfurtransferase</fullName>
    </recommendedName>
</protein>
<evidence type="ECO:0000256" key="3">
    <source>
        <dbReference type="ARBA" id="ARBA00022679"/>
    </source>
</evidence>
<evidence type="ECO:0000313" key="8">
    <source>
        <dbReference type="EMBL" id="PSJ41085.1"/>
    </source>
</evidence>
<dbReference type="PROSITE" id="PS50206">
    <property type="entry name" value="RHODANESE_3"/>
    <property type="match status" value="2"/>
</dbReference>
<dbReference type="EMBL" id="PXYH01000014">
    <property type="protein sequence ID" value="PSJ41085.1"/>
    <property type="molecule type" value="Genomic_DNA"/>
</dbReference>
<dbReference type="CDD" id="cd01449">
    <property type="entry name" value="TST_Repeat_2"/>
    <property type="match status" value="1"/>
</dbReference>
<dbReference type="GO" id="GO:0004792">
    <property type="term" value="F:thiosulfate-cyanide sulfurtransferase activity"/>
    <property type="evidence" value="ECO:0007669"/>
    <property type="project" value="InterPro"/>
</dbReference>
<evidence type="ECO:0000256" key="4">
    <source>
        <dbReference type="ARBA" id="ARBA00022737"/>
    </source>
</evidence>
<feature type="domain" description="Rhodanese" evidence="7">
    <location>
        <begin position="21"/>
        <end position="139"/>
    </location>
</feature>
<dbReference type="Pfam" id="PF00581">
    <property type="entry name" value="Rhodanese"/>
    <property type="match status" value="2"/>
</dbReference>
<dbReference type="RefSeq" id="WP_106453747.1">
    <property type="nucleotide sequence ID" value="NZ_PXYH01000014.1"/>
</dbReference>
<evidence type="ECO:0000256" key="2">
    <source>
        <dbReference type="ARBA" id="ARBA00022490"/>
    </source>
</evidence>
<dbReference type="OrthoDB" id="9781034at2"/>
<comment type="subcellular location">
    <subcellularLocation>
        <location evidence="1">Cytoplasm</location>
    </subcellularLocation>
</comment>